<dbReference type="Pfam" id="PF00505">
    <property type="entry name" value="HMG_box"/>
    <property type="match status" value="1"/>
</dbReference>
<sequence length="341" mass="38158">MSAEIKVEPMEEEPTAGAPVAADAEQPTPAEQPPPATTATADAAVAPTPAETAGEPGESQEPTPQAEKPENGPPKKGWPKGKKRKKVKDETAPRQPLTGYVRFLTDRREHIRAENPTLPFAEITKLLAAEWAVLPQDQKQQYLSAAEQDRVRYLEEVAAYKASQAYRVVNNFNQNMKKPKVEIEESSQTALEKNQMAICDIPIFTEEFLDHNKSREVELRQLRKSNTDYEQQNATIQTYIAGLQAAINKLDAETRLQTVNNNALEEQLTYLKNLFVNIFKKVKVPGIESPSLETMNQDVANFILYYHANPTSSIVESVKKVYKEMRPPPEKLTGLPPVKHS</sequence>
<keyword evidence="2 3" id="KW-0539">Nucleus</keyword>
<evidence type="ECO:0000256" key="3">
    <source>
        <dbReference type="PROSITE-ProRule" id="PRU00267"/>
    </source>
</evidence>
<proteinExistence type="predicted"/>
<dbReference type="EnsemblMetazoa" id="XM_014384435.2">
    <property type="protein sequence ID" value="XP_014239921.1"/>
    <property type="gene ID" value="LOC106661190"/>
</dbReference>
<dbReference type="CDD" id="cd21980">
    <property type="entry name" value="HMG-box_HMG20"/>
    <property type="match status" value="1"/>
</dbReference>
<evidence type="ECO:0000313" key="6">
    <source>
        <dbReference type="EnsemblMetazoa" id="XP_014239921.1"/>
    </source>
</evidence>
<evidence type="ECO:0000256" key="1">
    <source>
        <dbReference type="ARBA" id="ARBA00023125"/>
    </source>
</evidence>
<dbReference type="PANTHER" id="PTHR46040:SF3">
    <property type="entry name" value="HIGH MOBILITY GROUP PROTEIN 2"/>
    <property type="match status" value="1"/>
</dbReference>
<dbReference type="SMART" id="SM00398">
    <property type="entry name" value="HMG"/>
    <property type="match status" value="1"/>
</dbReference>
<feature type="compositionally biased region" description="Basic residues" evidence="4">
    <location>
        <begin position="77"/>
        <end position="86"/>
    </location>
</feature>
<dbReference type="SUPFAM" id="SSF47095">
    <property type="entry name" value="HMG-box"/>
    <property type="match status" value="1"/>
</dbReference>
<evidence type="ECO:0000259" key="5">
    <source>
        <dbReference type="PROSITE" id="PS50118"/>
    </source>
</evidence>
<dbReference type="Proteomes" id="UP000494040">
    <property type="component" value="Unassembled WGS sequence"/>
</dbReference>
<keyword evidence="1 3" id="KW-0238">DNA-binding</keyword>
<feature type="DNA-binding region" description="HMG box" evidence="3">
    <location>
        <begin position="93"/>
        <end position="161"/>
    </location>
</feature>
<feature type="region of interest" description="Disordered" evidence="4">
    <location>
        <begin position="1"/>
        <end position="94"/>
    </location>
</feature>
<feature type="compositionally biased region" description="Low complexity" evidence="4">
    <location>
        <begin position="37"/>
        <end position="57"/>
    </location>
</feature>
<protein>
    <recommendedName>
        <fullName evidence="5">HMG box domain-containing protein</fullName>
    </recommendedName>
</protein>
<gene>
    <name evidence="6" type="primary">106661190</name>
</gene>
<dbReference type="GO" id="GO:0005634">
    <property type="term" value="C:nucleus"/>
    <property type="evidence" value="ECO:0007669"/>
    <property type="project" value="UniProtKB-UniRule"/>
</dbReference>
<dbReference type="InterPro" id="IPR009071">
    <property type="entry name" value="HMG_box_dom"/>
</dbReference>
<dbReference type="AlphaFoldDB" id="A0A8I6RB95"/>
<evidence type="ECO:0000313" key="7">
    <source>
        <dbReference type="Proteomes" id="UP000494040"/>
    </source>
</evidence>
<keyword evidence="7" id="KW-1185">Reference proteome</keyword>
<organism evidence="6 7">
    <name type="scientific">Cimex lectularius</name>
    <name type="common">Bed bug</name>
    <name type="synonym">Acanthia lectularia</name>
    <dbReference type="NCBI Taxonomy" id="79782"/>
    <lineage>
        <taxon>Eukaryota</taxon>
        <taxon>Metazoa</taxon>
        <taxon>Ecdysozoa</taxon>
        <taxon>Arthropoda</taxon>
        <taxon>Hexapoda</taxon>
        <taxon>Insecta</taxon>
        <taxon>Pterygota</taxon>
        <taxon>Neoptera</taxon>
        <taxon>Paraneoptera</taxon>
        <taxon>Hemiptera</taxon>
        <taxon>Heteroptera</taxon>
        <taxon>Panheteroptera</taxon>
        <taxon>Cimicomorpha</taxon>
        <taxon>Cimicidae</taxon>
        <taxon>Cimex</taxon>
    </lineage>
</organism>
<dbReference type="OMA" id="NIDRYMH"/>
<dbReference type="InterPro" id="IPR036910">
    <property type="entry name" value="HMG_box_dom_sf"/>
</dbReference>
<dbReference type="InterPro" id="IPR051965">
    <property type="entry name" value="ChromReg_NeuronalGeneExpr"/>
</dbReference>
<evidence type="ECO:0000256" key="2">
    <source>
        <dbReference type="ARBA" id="ARBA00023242"/>
    </source>
</evidence>
<dbReference type="GO" id="GO:0010468">
    <property type="term" value="P:regulation of gene expression"/>
    <property type="evidence" value="ECO:0007669"/>
    <property type="project" value="TreeGrafter"/>
</dbReference>
<name>A0A8I6RB95_CIMLE</name>
<dbReference type="GO" id="GO:0003677">
    <property type="term" value="F:DNA binding"/>
    <property type="evidence" value="ECO:0007669"/>
    <property type="project" value="UniProtKB-UniRule"/>
</dbReference>
<dbReference type="PROSITE" id="PS50118">
    <property type="entry name" value="HMG_BOX_2"/>
    <property type="match status" value="1"/>
</dbReference>
<dbReference type="PANTHER" id="PTHR46040">
    <property type="entry name" value="HIGH MOBILITY GROUP PROTEIN 2"/>
    <property type="match status" value="1"/>
</dbReference>
<reference evidence="6" key="1">
    <citation type="submission" date="2022-01" db="UniProtKB">
        <authorList>
            <consortium name="EnsemblMetazoa"/>
        </authorList>
    </citation>
    <scope>IDENTIFICATION</scope>
</reference>
<feature type="domain" description="HMG box" evidence="5">
    <location>
        <begin position="93"/>
        <end position="161"/>
    </location>
</feature>
<accession>A0A8I6RB95</accession>
<dbReference type="Gene3D" id="1.10.30.10">
    <property type="entry name" value="High mobility group box domain"/>
    <property type="match status" value="1"/>
</dbReference>
<evidence type="ECO:0000256" key="4">
    <source>
        <dbReference type="SAM" id="MobiDB-lite"/>
    </source>
</evidence>
<dbReference type="OrthoDB" id="3213154at2759"/>
<dbReference type="KEGG" id="clec:106661190"/>